<evidence type="ECO:0000313" key="3">
    <source>
        <dbReference type="Proteomes" id="UP000290189"/>
    </source>
</evidence>
<accession>A0A3P3YBY1</accession>
<evidence type="ECO:0000313" key="2">
    <source>
        <dbReference type="EMBL" id="SPQ97652.1"/>
    </source>
</evidence>
<proteinExistence type="predicted"/>
<geneLocation type="mitochondrion" evidence="2"/>
<sequence>MCYTPVAADSVASGSPVWRRQNRTVQFPVGRSSMALRTASARCRRRIGARAASNDPRFPTCGVCHWEGQTAIGPTAVHAHAILAPSTTRQDYCDVILDLAEHVSDGRRRAMLTSTGQFPPYAATDDAYWDDVASRVQQRHGRVAWFAVYDGHDSGTIAQLAAQYLPYVLARAMVEQTADLDDLMRRVPREVHDIIKRQALEGKGMDVRDAGGTTATMAIVADGHVHVCAVGDSPAAIHTKSGVHVVATQTMSALPSIVEAEFKLAGMPYSNDKQRPYDRHGMLGPDQRVGIPGLKMYGSIGDFFCDLDAANALVHVMCDKYTEADLKIVKSLTRDRRAWSNWQTNGRPFVPMTGGAFRRAPDEVPGRR</sequence>
<dbReference type="InterPro" id="IPR036457">
    <property type="entry name" value="PPM-type-like_dom_sf"/>
</dbReference>
<dbReference type="Gene3D" id="3.60.40.10">
    <property type="entry name" value="PPM-type phosphatase domain"/>
    <property type="match status" value="1"/>
</dbReference>
<keyword evidence="2" id="KW-0496">Mitochondrion</keyword>
<dbReference type="Proteomes" id="UP000290189">
    <property type="component" value="Unassembled WGS sequence"/>
</dbReference>
<feature type="domain" description="PPM-type phosphatase" evidence="1">
    <location>
        <begin position="120"/>
        <end position="368"/>
    </location>
</feature>
<dbReference type="Pfam" id="PF00481">
    <property type="entry name" value="PP2C"/>
    <property type="match status" value="1"/>
</dbReference>
<gene>
    <name evidence="2" type="ORF">PLBR_LOCUS4867</name>
</gene>
<organism evidence="2 3">
    <name type="scientific">Plasmodiophora brassicae</name>
    <name type="common">Clubroot disease agent</name>
    <dbReference type="NCBI Taxonomy" id="37360"/>
    <lineage>
        <taxon>Eukaryota</taxon>
        <taxon>Sar</taxon>
        <taxon>Rhizaria</taxon>
        <taxon>Endomyxa</taxon>
        <taxon>Phytomyxea</taxon>
        <taxon>Plasmodiophorida</taxon>
        <taxon>Plasmodiophoridae</taxon>
        <taxon>Plasmodiophora</taxon>
    </lineage>
</organism>
<dbReference type="EMBL" id="OVEO01000008">
    <property type="protein sequence ID" value="SPQ97652.1"/>
    <property type="molecule type" value="Genomic_DNA"/>
</dbReference>
<dbReference type="InterPro" id="IPR001932">
    <property type="entry name" value="PPM-type_phosphatase-like_dom"/>
</dbReference>
<dbReference type="SUPFAM" id="SSF81606">
    <property type="entry name" value="PP2C-like"/>
    <property type="match status" value="1"/>
</dbReference>
<name>A0A3P3YBY1_PLABS</name>
<evidence type="ECO:0000259" key="1">
    <source>
        <dbReference type="PROSITE" id="PS51746"/>
    </source>
</evidence>
<protein>
    <recommendedName>
        <fullName evidence="1">PPM-type phosphatase domain-containing protein</fullName>
    </recommendedName>
</protein>
<reference evidence="2 3" key="1">
    <citation type="submission" date="2018-03" db="EMBL/GenBank/DDBJ databases">
        <authorList>
            <person name="Fogelqvist J."/>
        </authorList>
    </citation>
    <scope>NUCLEOTIDE SEQUENCE [LARGE SCALE GENOMIC DNA]</scope>
</reference>
<dbReference type="AlphaFoldDB" id="A0A3P3YBY1"/>
<dbReference type="PROSITE" id="PS51746">
    <property type="entry name" value="PPM_2"/>
    <property type="match status" value="1"/>
</dbReference>